<name>A0A7G7BMY9_9ACTN</name>
<proteinExistence type="predicted"/>
<reference evidence="2" key="1">
    <citation type="submission" date="2019-10" db="EMBL/GenBank/DDBJ databases">
        <title>Antimicrobial potential of Antarctic Bacteria.</title>
        <authorList>
            <person name="Benaud N."/>
            <person name="Edwards R.J."/>
            <person name="Ferrari B.C."/>
        </authorList>
    </citation>
    <scope>NUCLEOTIDE SEQUENCE [LARGE SCALE GENOMIC DNA]</scope>
    <source>
        <strain evidence="2">NBSH44</strain>
    </source>
</reference>
<organism evidence="1 2">
    <name type="scientific">Streptomyces finlayi</name>
    <dbReference type="NCBI Taxonomy" id="67296"/>
    <lineage>
        <taxon>Bacteria</taxon>
        <taxon>Bacillati</taxon>
        <taxon>Actinomycetota</taxon>
        <taxon>Actinomycetes</taxon>
        <taxon>Kitasatosporales</taxon>
        <taxon>Streptomycetaceae</taxon>
        <taxon>Streptomyces</taxon>
    </lineage>
</organism>
<accession>A0A7G7BMY9</accession>
<evidence type="ECO:0000313" key="2">
    <source>
        <dbReference type="Proteomes" id="UP000515307"/>
    </source>
</evidence>
<evidence type="ECO:0008006" key="3">
    <source>
        <dbReference type="Google" id="ProtNLM"/>
    </source>
</evidence>
<dbReference type="AlphaFoldDB" id="A0A7G7BMY9"/>
<dbReference type="EMBL" id="CP045702">
    <property type="protein sequence ID" value="QNE76704.1"/>
    <property type="molecule type" value="Genomic_DNA"/>
</dbReference>
<dbReference type="RefSeq" id="WP_185300164.1">
    <property type="nucleotide sequence ID" value="NZ_CP045702.1"/>
</dbReference>
<sequence length="223" mass="25802">MTESSEEQLVEAISPERFQPFLEECHGDVVVALRLYAWDAEAARALHSPLRDLEVSLRNRIHRQLTGRFGQSDWWNLRRAEPNRWAMEDIRDAEARLARRGNGAAPCDVVATLSFGFWVGLLSRGGHGNYDMKYWNPALRHCFKGVRRQDLHDRLEVMRTLRNRIAHHERVSHRHLEEDFRTAIELTALVAPELAARHEKYSRVPAVLARKARVLSGEEEIVL</sequence>
<dbReference type="KEGG" id="sfiy:F0344_20600"/>
<protein>
    <recommendedName>
        <fullName evidence="3">Abi family protein</fullName>
    </recommendedName>
</protein>
<evidence type="ECO:0000313" key="1">
    <source>
        <dbReference type="EMBL" id="QNE76704.1"/>
    </source>
</evidence>
<dbReference type="Proteomes" id="UP000515307">
    <property type="component" value="Chromosome"/>
</dbReference>
<keyword evidence="2" id="KW-1185">Reference proteome</keyword>
<gene>
    <name evidence="1" type="ORF">F0344_20600</name>
</gene>